<accession>A0A7U7GCD9</accession>
<dbReference type="GO" id="GO:0016747">
    <property type="term" value="F:acyltransferase activity, transferring groups other than amino-acyl groups"/>
    <property type="evidence" value="ECO:0007669"/>
    <property type="project" value="InterPro"/>
</dbReference>
<keyword evidence="3" id="KW-1185">Reference proteome</keyword>
<dbReference type="EMBL" id="CBTK010000218">
    <property type="protein sequence ID" value="CDH45848.1"/>
    <property type="molecule type" value="Genomic_DNA"/>
</dbReference>
<dbReference type="PANTHER" id="PTHR43305:SF1">
    <property type="entry name" value="FAMILY N-ACETYLTRANSFERASE, PUTATIVE (AFU_ORTHOLOGUE AFUA_2G01380)-RELATED"/>
    <property type="match status" value="1"/>
</dbReference>
<dbReference type="RefSeq" id="WP_034434003.1">
    <property type="nucleotide sequence ID" value="NZ_CBTK010000218.1"/>
</dbReference>
<comment type="caution">
    <text evidence="2">The sequence shown here is derived from an EMBL/GenBank/DDBJ whole genome shotgun (WGS) entry which is preliminary data.</text>
</comment>
<evidence type="ECO:0000313" key="3">
    <source>
        <dbReference type="Proteomes" id="UP000019184"/>
    </source>
</evidence>
<dbReference type="Proteomes" id="UP000019184">
    <property type="component" value="Unassembled WGS sequence"/>
</dbReference>
<dbReference type="Gene3D" id="3.40.630.30">
    <property type="match status" value="1"/>
</dbReference>
<feature type="domain" description="N-acetyltransferase" evidence="1">
    <location>
        <begin position="1"/>
        <end position="154"/>
    </location>
</feature>
<dbReference type="Pfam" id="PF00583">
    <property type="entry name" value="Acetyltransf_1"/>
    <property type="match status" value="1"/>
</dbReference>
<dbReference type="SUPFAM" id="SSF55729">
    <property type="entry name" value="Acyl-CoA N-acyltransferases (Nat)"/>
    <property type="match status" value="1"/>
</dbReference>
<dbReference type="InterPro" id="IPR016181">
    <property type="entry name" value="Acyl_CoA_acyltransferase"/>
</dbReference>
<dbReference type="AlphaFoldDB" id="A0A7U7GCD9"/>
<dbReference type="InterPro" id="IPR000182">
    <property type="entry name" value="GNAT_dom"/>
</dbReference>
<organism evidence="2 3">
    <name type="scientific">Candidatus Contendobacter odensis Run_B_J11</name>
    <dbReference type="NCBI Taxonomy" id="1400861"/>
    <lineage>
        <taxon>Bacteria</taxon>
        <taxon>Pseudomonadati</taxon>
        <taxon>Pseudomonadota</taxon>
        <taxon>Gammaproteobacteria</taxon>
        <taxon>Candidatus Competibacteraceae</taxon>
        <taxon>Candidatus Contendibacter</taxon>
    </lineage>
</organism>
<reference evidence="2 3" key="1">
    <citation type="journal article" date="2014" name="ISME J.">
        <title>Candidatus Competibacter-lineage genomes retrieved from metagenomes reveal functional metabolic diversity.</title>
        <authorList>
            <person name="McIlroy S.J."/>
            <person name="Albertsen M."/>
            <person name="Andresen E.K."/>
            <person name="Saunders A.M."/>
            <person name="Kristiansen R."/>
            <person name="Stokholm-Bjerregaard M."/>
            <person name="Nielsen K.L."/>
            <person name="Nielsen P.H."/>
        </authorList>
    </citation>
    <scope>NUCLEOTIDE SEQUENCE [LARGE SCALE GENOMIC DNA]</scope>
    <source>
        <strain evidence="2 3">Run_B_J11</strain>
    </source>
</reference>
<dbReference type="PANTHER" id="PTHR43305">
    <property type="entry name" value="FAMILY N-ACETYLTRANSFERASE, PUTATIVE (AFU_ORTHOLOGUE AFUA_2G01380)-RELATED"/>
    <property type="match status" value="1"/>
</dbReference>
<dbReference type="OrthoDB" id="9805924at2"/>
<name>A0A7U7GCD9_9GAMM</name>
<evidence type="ECO:0000313" key="2">
    <source>
        <dbReference type="EMBL" id="CDH45848.1"/>
    </source>
</evidence>
<proteinExistence type="predicted"/>
<dbReference type="PROSITE" id="PS51186">
    <property type="entry name" value="GNAT"/>
    <property type="match status" value="1"/>
</dbReference>
<sequence length="159" mass="17567">MKIIQAQTTEEIEAARTLFREYQQFLGVDLCFQGFAEELAALPGCYAPPSGRLLLALEGTHAAGCVALRAREDGVCEMKRLFVRPDSRGQGLGRLLALQAVSEATALGYVVMRLDTLETLNSAMQIYTSMGFLRRAPYYVNPLSGVVYWERALSNRTLA</sequence>
<dbReference type="InterPro" id="IPR052777">
    <property type="entry name" value="Acetyltransferase_Enz"/>
</dbReference>
<gene>
    <name evidence="2" type="ORF">BN874_2950002</name>
</gene>
<protein>
    <recommendedName>
        <fullName evidence="1">N-acetyltransferase domain-containing protein</fullName>
    </recommendedName>
</protein>
<evidence type="ECO:0000259" key="1">
    <source>
        <dbReference type="PROSITE" id="PS51186"/>
    </source>
</evidence>
<dbReference type="CDD" id="cd04301">
    <property type="entry name" value="NAT_SF"/>
    <property type="match status" value="1"/>
</dbReference>